<dbReference type="AlphaFoldDB" id="A0A6J4MGM3"/>
<evidence type="ECO:0000313" key="6">
    <source>
        <dbReference type="EMBL" id="CAA9357203.1"/>
    </source>
</evidence>
<comment type="catalytic activity">
    <reaction evidence="4">
        <text>(6S)-5-formyl-5,6,7,8-tetrahydrofolate + ATP = (6R)-5,10-methenyltetrahydrofolate + ADP + phosphate</text>
        <dbReference type="Rhea" id="RHEA:10488"/>
        <dbReference type="ChEBI" id="CHEBI:30616"/>
        <dbReference type="ChEBI" id="CHEBI:43474"/>
        <dbReference type="ChEBI" id="CHEBI:57455"/>
        <dbReference type="ChEBI" id="CHEBI:57457"/>
        <dbReference type="ChEBI" id="CHEBI:456216"/>
        <dbReference type="EC" id="6.3.3.2"/>
    </reaction>
</comment>
<dbReference type="Gene3D" id="3.40.50.10420">
    <property type="entry name" value="NagB/RpiA/CoA transferase-like"/>
    <property type="match status" value="1"/>
</dbReference>
<protein>
    <recommendedName>
        <fullName evidence="4">5-formyltetrahydrofolate cyclo-ligase</fullName>
        <ecNumber evidence="4">6.3.3.2</ecNumber>
    </recommendedName>
</protein>
<sequence length="206" mass="21516">MDPGLPGNEPADGSTPAGENGKAAWRARLVAGRREPDPAGDAARTRLLLALPEVMAAGTVAAYVSMRTEPDTTGALASLAERGVRVLLPVLLPDRDLDWAEAGDLVEGPAGLREPAGPRLGVDAVRQADVVICPGLAADRSGTRLGRGGGSYDRALARTRAETLRVLLLREGELVTRLPAEAHDADVDVVVTPTSVVRLARPSTNR</sequence>
<evidence type="ECO:0000256" key="3">
    <source>
        <dbReference type="ARBA" id="ARBA00022840"/>
    </source>
</evidence>
<proteinExistence type="inferred from homology"/>
<keyword evidence="6" id="KW-0436">Ligase</keyword>
<dbReference type="GO" id="GO:0009396">
    <property type="term" value="P:folic acid-containing compound biosynthetic process"/>
    <property type="evidence" value="ECO:0007669"/>
    <property type="project" value="TreeGrafter"/>
</dbReference>
<keyword evidence="4" id="KW-0479">Metal-binding</keyword>
<dbReference type="SUPFAM" id="SSF100950">
    <property type="entry name" value="NagB/RpiA/CoA transferase-like"/>
    <property type="match status" value="1"/>
</dbReference>
<evidence type="ECO:0000256" key="2">
    <source>
        <dbReference type="ARBA" id="ARBA00022741"/>
    </source>
</evidence>
<comment type="cofactor">
    <cofactor evidence="4">
        <name>Mg(2+)</name>
        <dbReference type="ChEBI" id="CHEBI:18420"/>
    </cofactor>
</comment>
<gene>
    <name evidence="6" type="ORF">AVDCRST_MAG29-2667</name>
</gene>
<dbReference type="GO" id="GO:0046872">
    <property type="term" value="F:metal ion binding"/>
    <property type="evidence" value="ECO:0007669"/>
    <property type="project" value="UniProtKB-KW"/>
</dbReference>
<dbReference type="InterPro" id="IPR024185">
    <property type="entry name" value="FTHF_cligase-like_sf"/>
</dbReference>
<dbReference type="PANTHER" id="PTHR23407:SF1">
    <property type="entry name" value="5-FORMYLTETRAHYDROFOLATE CYCLO-LIGASE"/>
    <property type="match status" value="1"/>
</dbReference>
<dbReference type="GO" id="GO:0030272">
    <property type="term" value="F:5-formyltetrahydrofolate cyclo-ligase activity"/>
    <property type="evidence" value="ECO:0007669"/>
    <property type="project" value="UniProtKB-EC"/>
</dbReference>
<reference evidence="6" key="1">
    <citation type="submission" date="2020-02" db="EMBL/GenBank/DDBJ databases">
        <authorList>
            <person name="Meier V. D."/>
        </authorList>
    </citation>
    <scope>NUCLEOTIDE SEQUENCE</scope>
    <source>
        <strain evidence="6">AVDCRST_MAG29</strain>
    </source>
</reference>
<feature type="region of interest" description="Disordered" evidence="5">
    <location>
        <begin position="1"/>
        <end position="23"/>
    </location>
</feature>
<dbReference type="Pfam" id="PF01812">
    <property type="entry name" value="5-FTHF_cyc-lig"/>
    <property type="match status" value="1"/>
</dbReference>
<evidence type="ECO:0000256" key="5">
    <source>
        <dbReference type="SAM" id="MobiDB-lite"/>
    </source>
</evidence>
<keyword evidence="2 4" id="KW-0547">Nucleotide-binding</keyword>
<dbReference type="GO" id="GO:0035999">
    <property type="term" value="P:tetrahydrofolate interconversion"/>
    <property type="evidence" value="ECO:0007669"/>
    <property type="project" value="TreeGrafter"/>
</dbReference>
<dbReference type="GO" id="GO:0005524">
    <property type="term" value="F:ATP binding"/>
    <property type="evidence" value="ECO:0007669"/>
    <property type="project" value="UniProtKB-KW"/>
</dbReference>
<dbReference type="InterPro" id="IPR037171">
    <property type="entry name" value="NagB/RpiA_transferase-like"/>
</dbReference>
<name>A0A6J4MGM3_9ACTN</name>
<dbReference type="PANTHER" id="PTHR23407">
    <property type="entry name" value="ATPASE INHIBITOR/5-FORMYLTETRAHYDROFOLATE CYCLO-LIGASE"/>
    <property type="match status" value="1"/>
</dbReference>
<dbReference type="NCBIfam" id="TIGR02727">
    <property type="entry name" value="MTHFS_bact"/>
    <property type="match status" value="1"/>
</dbReference>
<comment type="similarity">
    <text evidence="1 4">Belongs to the 5-formyltetrahydrofolate cyclo-ligase family.</text>
</comment>
<dbReference type="EC" id="6.3.3.2" evidence="4"/>
<dbReference type="InterPro" id="IPR002698">
    <property type="entry name" value="FTHF_cligase"/>
</dbReference>
<evidence type="ECO:0000256" key="1">
    <source>
        <dbReference type="ARBA" id="ARBA00010638"/>
    </source>
</evidence>
<keyword evidence="3 4" id="KW-0067">ATP-binding</keyword>
<organism evidence="6">
    <name type="scientific">uncultured Nocardioidaceae bacterium</name>
    <dbReference type="NCBI Taxonomy" id="253824"/>
    <lineage>
        <taxon>Bacteria</taxon>
        <taxon>Bacillati</taxon>
        <taxon>Actinomycetota</taxon>
        <taxon>Actinomycetes</taxon>
        <taxon>Propionibacteriales</taxon>
        <taxon>Nocardioidaceae</taxon>
        <taxon>environmental samples</taxon>
    </lineage>
</organism>
<accession>A0A6J4MGM3</accession>
<evidence type="ECO:0000256" key="4">
    <source>
        <dbReference type="RuleBase" id="RU361279"/>
    </source>
</evidence>
<dbReference type="EMBL" id="CADCUG010000152">
    <property type="protein sequence ID" value="CAA9357203.1"/>
    <property type="molecule type" value="Genomic_DNA"/>
</dbReference>
<keyword evidence="4" id="KW-0460">Magnesium</keyword>